<name>A0A931IAY4_9NOCA</name>
<dbReference type="AlphaFoldDB" id="A0A931IAY4"/>
<accession>A0A931IAY4</accession>
<reference evidence="2" key="1">
    <citation type="submission" date="2020-11" db="EMBL/GenBank/DDBJ databases">
        <title>Nocardia NEAU-351.nov., a novel actinomycete isolated from the cow dung.</title>
        <authorList>
            <person name="Zhang X."/>
        </authorList>
    </citation>
    <scope>NUCLEOTIDE SEQUENCE</scope>
    <source>
        <strain evidence="2">NEAU-351</strain>
    </source>
</reference>
<comment type="caution">
    <text evidence="2">The sequence shown here is derived from an EMBL/GenBank/DDBJ whole genome shotgun (WGS) entry which is preliminary data.</text>
</comment>
<dbReference type="Proteomes" id="UP000655751">
    <property type="component" value="Unassembled WGS sequence"/>
</dbReference>
<dbReference type="RefSeq" id="WP_196150317.1">
    <property type="nucleotide sequence ID" value="NZ_JADMLG010000006.1"/>
</dbReference>
<dbReference type="PANTHER" id="PTHR33371">
    <property type="entry name" value="INTERMEMBRANE PHOSPHOLIPID TRANSPORT SYSTEM BINDING PROTEIN MLAD-RELATED"/>
    <property type="match status" value="1"/>
</dbReference>
<dbReference type="InterPro" id="IPR052336">
    <property type="entry name" value="MlaD_Phospholipid_Transporter"/>
</dbReference>
<proteinExistence type="predicted"/>
<evidence type="ECO:0000313" key="3">
    <source>
        <dbReference type="Proteomes" id="UP000655751"/>
    </source>
</evidence>
<sequence>MTARSLFSLASVGLVLVLGVTYMTTNVLGIDPRRHYISVELRLDNSGGLGADAPVLLKGTRVGHVDAVRRHDRKVQVGLRIDSRYRIPVSSLVRIEQLSALGEPYVEFDPADDRGPYLEDGRTVSADRTRAPATITTLSVRMVELLDGIDPDAMAQLVGTFQRALAGTDAAMATLRRSAALLAATILSRKDSVRRMLADIQSMGTDIAWLGPSLAEAGPQFGRFGEALSTVIQSASEFIEARPTSDYFTGDGMVPFLDELTALVEELGPEVARTVPALLPTLTEAVAHTPAIDISDLIRQALLGVSDDGALRFRIAIK</sequence>
<gene>
    <name evidence="2" type="ORF">IT779_17185</name>
</gene>
<keyword evidence="3" id="KW-1185">Reference proteome</keyword>
<evidence type="ECO:0000259" key="1">
    <source>
        <dbReference type="Pfam" id="PF02470"/>
    </source>
</evidence>
<dbReference type="InterPro" id="IPR003399">
    <property type="entry name" value="Mce/MlaD"/>
</dbReference>
<dbReference type="PANTHER" id="PTHR33371:SF16">
    <property type="entry name" value="MCE-FAMILY PROTEIN MCE3F"/>
    <property type="match status" value="1"/>
</dbReference>
<organism evidence="2 3">
    <name type="scientific">Nocardia bovistercoris</name>
    <dbReference type="NCBI Taxonomy" id="2785916"/>
    <lineage>
        <taxon>Bacteria</taxon>
        <taxon>Bacillati</taxon>
        <taxon>Actinomycetota</taxon>
        <taxon>Actinomycetes</taxon>
        <taxon>Mycobacteriales</taxon>
        <taxon>Nocardiaceae</taxon>
        <taxon>Nocardia</taxon>
    </lineage>
</organism>
<protein>
    <submittedName>
        <fullName evidence="2">MCE family protein</fullName>
    </submittedName>
</protein>
<dbReference type="Pfam" id="PF02470">
    <property type="entry name" value="MlaD"/>
    <property type="match status" value="1"/>
</dbReference>
<dbReference type="GO" id="GO:0005576">
    <property type="term" value="C:extracellular region"/>
    <property type="evidence" value="ECO:0007669"/>
    <property type="project" value="TreeGrafter"/>
</dbReference>
<evidence type="ECO:0000313" key="2">
    <source>
        <dbReference type="EMBL" id="MBH0778014.1"/>
    </source>
</evidence>
<dbReference type="EMBL" id="JADMLG010000006">
    <property type="protein sequence ID" value="MBH0778014.1"/>
    <property type="molecule type" value="Genomic_DNA"/>
</dbReference>
<feature type="domain" description="Mce/MlaD" evidence="1">
    <location>
        <begin position="37"/>
        <end position="110"/>
    </location>
</feature>